<dbReference type="Proteomes" id="UP000296374">
    <property type="component" value="Chromosome"/>
</dbReference>
<feature type="region of interest" description="Disordered" evidence="1">
    <location>
        <begin position="144"/>
        <end position="173"/>
    </location>
</feature>
<dbReference type="KEGG" id="plia:E4191_03665"/>
<protein>
    <submittedName>
        <fullName evidence="2">Uncharacterized protein</fullName>
    </submittedName>
</protein>
<accession>A0A4V1BIT5</accession>
<gene>
    <name evidence="2" type="ORF">E4191_03665</name>
</gene>
<organism evidence="2 3">
    <name type="scientific">Paracoccus liaowanqingii</name>
    <dbReference type="NCBI Taxonomy" id="2560053"/>
    <lineage>
        <taxon>Bacteria</taxon>
        <taxon>Pseudomonadati</taxon>
        <taxon>Pseudomonadota</taxon>
        <taxon>Alphaproteobacteria</taxon>
        <taxon>Rhodobacterales</taxon>
        <taxon>Paracoccaceae</taxon>
        <taxon>Paracoccus</taxon>
    </lineage>
</organism>
<dbReference type="EMBL" id="CP038439">
    <property type="protein sequence ID" value="QBX33912.1"/>
    <property type="molecule type" value="Genomic_DNA"/>
</dbReference>
<proteinExistence type="predicted"/>
<evidence type="ECO:0000313" key="3">
    <source>
        <dbReference type="Proteomes" id="UP000296374"/>
    </source>
</evidence>
<evidence type="ECO:0000256" key="1">
    <source>
        <dbReference type="SAM" id="MobiDB-lite"/>
    </source>
</evidence>
<sequence>MMRDYAKISCTLWGSRKFRSLPDDAKLLYLYLHTCQHVNSVGCYVLPEGYATADLEWNVEQVRNGIEMLLKADLIAFDRTENLVRIVDFLKYDPFANPKHAAGAVKIAMKLPDCPERRRLLEEISRQTHAQPVLKQYGIDTVSIPYRYPEPEPKPEPKTKPEPKPAAAHDEDRKVELRQRVIAVLGLKGNELNTSGTFKVLGMDRDNWPMRLEVWNQHRLSNDQIILAITGAVGRARQKDPTFCPSSVKYFDQPIATFARDLMSGKVDATSERVAVPIYLIPEHAARDAAIRKEYEGLMDREDSASVARRKKLVKELADLKIEAAA</sequence>
<dbReference type="RefSeq" id="WP_135312206.1">
    <property type="nucleotide sequence ID" value="NZ_CP038439.1"/>
</dbReference>
<evidence type="ECO:0000313" key="2">
    <source>
        <dbReference type="EMBL" id="QBX33912.1"/>
    </source>
</evidence>
<dbReference type="AlphaFoldDB" id="A0A4V1BIT5"/>
<reference evidence="3" key="1">
    <citation type="submission" date="2019-03" db="EMBL/GenBank/DDBJ databases">
        <authorList>
            <person name="Li J."/>
        </authorList>
    </citation>
    <scope>NUCLEOTIDE SEQUENCE [LARGE SCALE GENOMIC DNA]</scope>
    <source>
        <strain evidence="3">2251</strain>
    </source>
</reference>
<name>A0A4V1BIT5_9RHOB</name>
<feature type="compositionally biased region" description="Basic and acidic residues" evidence="1">
    <location>
        <begin position="149"/>
        <end position="173"/>
    </location>
</feature>